<sequence length="133" mass="15430">MGYGINKIFVFKVIIALMACFVVFSIHQLGHEWYMGHFKPQSRGVTLGFVMFYMNFIVMPAVFISPFLKARFSLVMIVSVFVIMFTTWYSTNPLRVTLMFLSGFMGYLFVILGLTIVNKIHDKKMIVRNIEPH</sequence>
<evidence type="ECO:0000256" key="1">
    <source>
        <dbReference type="SAM" id="Phobius"/>
    </source>
</evidence>
<reference evidence="2 3" key="1">
    <citation type="submission" date="2017-05" db="EMBL/GenBank/DDBJ databases">
        <title>Whole genome sequencing of Yersinia kristensenii.</title>
        <authorList>
            <person name="Campioni F."/>
        </authorList>
    </citation>
    <scope>NUCLEOTIDE SEQUENCE [LARGE SCALE GENOMIC DNA]</scope>
    <source>
        <strain evidence="2 3">CFSAN060536</strain>
    </source>
</reference>
<feature type="transmembrane region" description="Helical" evidence="1">
    <location>
        <begin position="72"/>
        <end position="90"/>
    </location>
</feature>
<evidence type="ECO:0000313" key="2">
    <source>
        <dbReference type="EMBL" id="OVZ80539.1"/>
    </source>
</evidence>
<feature type="transmembrane region" description="Helical" evidence="1">
    <location>
        <begin position="47"/>
        <end position="65"/>
    </location>
</feature>
<keyword evidence="1" id="KW-1133">Transmembrane helix</keyword>
<evidence type="ECO:0000313" key="3">
    <source>
        <dbReference type="Proteomes" id="UP000196440"/>
    </source>
</evidence>
<dbReference type="AlphaFoldDB" id="A0A208ZJA4"/>
<keyword evidence="1" id="KW-0812">Transmembrane</keyword>
<dbReference type="EMBL" id="NHOI01000043">
    <property type="protein sequence ID" value="OVZ80539.1"/>
    <property type="molecule type" value="Genomic_DNA"/>
</dbReference>
<comment type="caution">
    <text evidence="2">The sequence shown here is derived from an EMBL/GenBank/DDBJ whole genome shotgun (WGS) entry which is preliminary data.</text>
</comment>
<feature type="transmembrane region" description="Helical" evidence="1">
    <location>
        <begin position="9"/>
        <end position="27"/>
    </location>
</feature>
<proteinExistence type="predicted"/>
<accession>A0A208ZJA4</accession>
<feature type="transmembrane region" description="Helical" evidence="1">
    <location>
        <begin position="96"/>
        <end position="117"/>
    </location>
</feature>
<protein>
    <submittedName>
        <fullName evidence="2">Uncharacterized protein</fullName>
    </submittedName>
</protein>
<keyword evidence="1" id="KW-0472">Membrane</keyword>
<gene>
    <name evidence="2" type="ORF">CBW57_22140</name>
</gene>
<dbReference type="Proteomes" id="UP000196440">
    <property type="component" value="Unassembled WGS sequence"/>
</dbReference>
<organism evidence="2 3">
    <name type="scientific">Yersinia intermedia</name>
    <dbReference type="NCBI Taxonomy" id="631"/>
    <lineage>
        <taxon>Bacteria</taxon>
        <taxon>Pseudomonadati</taxon>
        <taxon>Pseudomonadota</taxon>
        <taxon>Gammaproteobacteria</taxon>
        <taxon>Enterobacterales</taxon>
        <taxon>Yersiniaceae</taxon>
        <taxon>Yersinia</taxon>
    </lineage>
</organism>
<name>A0A208ZJA4_YERIN</name>